<dbReference type="EC" id="2.5.1.25" evidence="1"/>
<proteinExistence type="inferred from homology"/>
<dbReference type="SMART" id="SM01144">
    <property type="entry name" value="DTW"/>
    <property type="match status" value="1"/>
</dbReference>
<accession>A0ABY5E2X8</accession>
<gene>
    <name evidence="7" type="ORF">NJU99_09505</name>
</gene>
<evidence type="ECO:0000256" key="1">
    <source>
        <dbReference type="ARBA" id="ARBA00012386"/>
    </source>
</evidence>
<organism evidence="7 8">
    <name type="scientific">Arcobacter roscoffensis</name>
    <dbReference type="NCBI Taxonomy" id="2961520"/>
    <lineage>
        <taxon>Bacteria</taxon>
        <taxon>Pseudomonadati</taxon>
        <taxon>Campylobacterota</taxon>
        <taxon>Epsilonproteobacteria</taxon>
        <taxon>Campylobacterales</taxon>
        <taxon>Arcobacteraceae</taxon>
        <taxon>Arcobacter</taxon>
    </lineage>
</organism>
<dbReference type="Pfam" id="PF03942">
    <property type="entry name" value="DTW"/>
    <property type="match status" value="1"/>
</dbReference>
<reference evidence="7" key="1">
    <citation type="submission" date="2022-07" db="EMBL/GenBank/DDBJ databases">
        <title>Arcobacter roscoffensis sp. nov., a marine bacterium isolated from coastal seawater collected from Roscoff, France.</title>
        <authorList>
            <person name="Pascual J."/>
            <person name="Lepeaux C."/>
            <person name="Methner A."/>
            <person name="Overmann J."/>
        </authorList>
    </citation>
    <scope>NUCLEOTIDE SEQUENCE</scope>
    <source>
        <strain evidence="7">ARW1-2F2</strain>
    </source>
</reference>
<evidence type="ECO:0000256" key="5">
    <source>
        <dbReference type="ARBA" id="ARBA00034489"/>
    </source>
</evidence>
<protein>
    <recommendedName>
        <fullName evidence="1">tRNA-uridine aminocarboxypropyltransferase</fullName>
        <ecNumber evidence="1">2.5.1.25</ecNumber>
    </recommendedName>
</protein>
<keyword evidence="4" id="KW-0819">tRNA processing</keyword>
<name>A0ABY5E2X8_9BACT</name>
<keyword evidence="3" id="KW-0949">S-adenosyl-L-methionine</keyword>
<feature type="domain" description="DTW" evidence="6">
    <location>
        <begin position="7"/>
        <end position="203"/>
    </location>
</feature>
<dbReference type="PANTHER" id="PTHR21392:SF0">
    <property type="entry name" value="TRNA-URIDINE AMINOCARBOXYPROPYLTRANSFERASE 2"/>
    <property type="match status" value="1"/>
</dbReference>
<sequence>MNKQEFKKCYKCFRPKSSCSCKNIKTPLDTNTKFVILMHPKEFKKTKNGTGYMTKNSIKNCEIIIGVDFSENNRVNELINSKIYSPYLLYPDENSIKINKEIINENKKLLIFILDSTWPCSKKMLKSSSNLQNIPKLSFEHDLKSNFKIKAQPKDYCLSTIESTFCLLQELNKQSLENIEASDLNMFLQPFNKMVEYQVNCSKLHSN</sequence>
<evidence type="ECO:0000256" key="4">
    <source>
        <dbReference type="ARBA" id="ARBA00022694"/>
    </source>
</evidence>
<evidence type="ECO:0000256" key="3">
    <source>
        <dbReference type="ARBA" id="ARBA00022691"/>
    </source>
</evidence>
<dbReference type="EMBL" id="CP100595">
    <property type="protein sequence ID" value="UTJ05500.1"/>
    <property type="molecule type" value="Genomic_DNA"/>
</dbReference>
<dbReference type="InterPro" id="IPR039262">
    <property type="entry name" value="DTWD2/TAPT"/>
</dbReference>
<dbReference type="Proteomes" id="UP001060012">
    <property type="component" value="Chromosome"/>
</dbReference>
<dbReference type="InterPro" id="IPR005636">
    <property type="entry name" value="DTW"/>
</dbReference>
<evidence type="ECO:0000313" key="8">
    <source>
        <dbReference type="Proteomes" id="UP001060012"/>
    </source>
</evidence>
<evidence type="ECO:0000313" key="7">
    <source>
        <dbReference type="EMBL" id="UTJ05500.1"/>
    </source>
</evidence>
<dbReference type="RefSeq" id="WP_254575681.1">
    <property type="nucleotide sequence ID" value="NZ_CP100595.1"/>
</dbReference>
<keyword evidence="8" id="KW-1185">Reference proteome</keyword>
<dbReference type="PANTHER" id="PTHR21392">
    <property type="entry name" value="TRNA-URIDINE AMINOCARBOXYPROPYLTRANSFERASE 2"/>
    <property type="match status" value="1"/>
</dbReference>
<evidence type="ECO:0000259" key="6">
    <source>
        <dbReference type="SMART" id="SM01144"/>
    </source>
</evidence>
<evidence type="ECO:0000256" key="2">
    <source>
        <dbReference type="ARBA" id="ARBA00022679"/>
    </source>
</evidence>
<keyword evidence="2" id="KW-0808">Transferase</keyword>
<comment type="similarity">
    <text evidence="5">Belongs to the TDD superfamily. DTWD2 family.</text>
</comment>